<dbReference type="AlphaFoldDB" id="A0A1I5T6Y3"/>
<sequence>MEKPDSDPDQYQAELNDAVDDGGGCTETWEKLSDIRSSPDPRPGVDRRTVLKIGSLGIATTLVPGVATADNKKDLGDGSDSTNGEREVVIQRLAGKRRREAVDDALGNSDVQQLLNDAASEHSYNKQPEDAVAFRIRGVGDVDIDYRTVDLPFDTGVSLQTDEDVERIPDAFLGWDDRDDSPPTYTTVTYIDTGEDTARADVVSTSAESGELNTQETSLTTEEYRDLLDEIEDETDDSGAVSTFSVNDGVQTAALLPCGPCVPDLNCWYRLARAYGGIFAACSLCGVFKEFKTCTTCLGAIISAPKLGFLCDPCLGPKPLC</sequence>
<evidence type="ECO:0000313" key="2">
    <source>
        <dbReference type="EMBL" id="SFP78783.1"/>
    </source>
</evidence>
<feature type="compositionally biased region" description="Basic and acidic residues" evidence="1">
    <location>
        <begin position="28"/>
        <end position="47"/>
    </location>
</feature>
<dbReference type="GeneID" id="43384423"/>
<reference evidence="3" key="1">
    <citation type="submission" date="2016-10" db="EMBL/GenBank/DDBJ databases">
        <authorList>
            <person name="Varghese N."/>
            <person name="Submissions S."/>
        </authorList>
    </citation>
    <scope>NUCLEOTIDE SEQUENCE [LARGE SCALE GENOMIC DNA]</scope>
    <source>
        <strain evidence="3">CGMCC 1.10329</strain>
    </source>
</reference>
<evidence type="ECO:0000313" key="3">
    <source>
        <dbReference type="Proteomes" id="UP000183769"/>
    </source>
</evidence>
<gene>
    <name evidence="2" type="ORF">SAMN05216277_10850</name>
</gene>
<accession>A0A1I5T6Y3</accession>
<name>A0A1I5T6Y3_9EURY</name>
<dbReference type="EMBL" id="FOXI01000008">
    <property type="protein sequence ID" value="SFP78783.1"/>
    <property type="molecule type" value="Genomic_DNA"/>
</dbReference>
<keyword evidence="3" id="KW-1185">Reference proteome</keyword>
<organism evidence="2 3">
    <name type="scientific">Halolamina pelagica</name>
    <dbReference type="NCBI Taxonomy" id="699431"/>
    <lineage>
        <taxon>Archaea</taxon>
        <taxon>Methanobacteriati</taxon>
        <taxon>Methanobacteriota</taxon>
        <taxon>Stenosarchaea group</taxon>
        <taxon>Halobacteria</taxon>
        <taxon>Halobacteriales</taxon>
        <taxon>Haloferacaceae</taxon>
    </lineage>
</organism>
<protein>
    <submittedName>
        <fullName evidence="2">Uncharacterized protein</fullName>
    </submittedName>
</protein>
<dbReference type="Proteomes" id="UP000183769">
    <property type="component" value="Unassembled WGS sequence"/>
</dbReference>
<proteinExistence type="predicted"/>
<evidence type="ECO:0000256" key="1">
    <source>
        <dbReference type="SAM" id="MobiDB-lite"/>
    </source>
</evidence>
<dbReference type="OrthoDB" id="330977at2157"/>
<dbReference type="RefSeq" id="WP_143076933.1">
    <property type="nucleotide sequence ID" value="NZ_FOXI01000008.1"/>
</dbReference>
<feature type="region of interest" description="Disordered" evidence="1">
    <location>
        <begin position="1"/>
        <end position="47"/>
    </location>
</feature>